<evidence type="ECO:0000313" key="2">
    <source>
        <dbReference type="Proteomes" id="UP000257109"/>
    </source>
</evidence>
<reference evidence="1" key="1">
    <citation type="submission" date="2018-05" db="EMBL/GenBank/DDBJ databases">
        <title>Draft genome of Mucuna pruriens seed.</title>
        <authorList>
            <person name="Nnadi N.E."/>
            <person name="Vos R."/>
            <person name="Hasami M.H."/>
            <person name="Devisetty U.K."/>
            <person name="Aguiy J.C."/>
        </authorList>
    </citation>
    <scope>NUCLEOTIDE SEQUENCE [LARGE SCALE GENOMIC DNA]</scope>
    <source>
        <strain evidence="1">JCA_2017</strain>
    </source>
</reference>
<dbReference type="Proteomes" id="UP000257109">
    <property type="component" value="Unassembled WGS sequence"/>
</dbReference>
<organism evidence="1 2">
    <name type="scientific">Mucuna pruriens</name>
    <name type="common">Velvet bean</name>
    <name type="synonym">Dolichos pruriens</name>
    <dbReference type="NCBI Taxonomy" id="157652"/>
    <lineage>
        <taxon>Eukaryota</taxon>
        <taxon>Viridiplantae</taxon>
        <taxon>Streptophyta</taxon>
        <taxon>Embryophyta</taxon>
        <taxon>Tracheophyta</taxon>
        <taxon>Spermatophyta</taxon>
        <taxon>Magnoliopsida</taxon>
        <taxon>eudicotyledons</taxon>
        <taxon>Gunneridae</taxon>
        <taxon>Pentapetalae</taxon>
        <taxon>rosids</taxon>
        <taxon>fabids</taxon>
        <taxon>Fabales</taxon>
        <taxon>Fabaceae</taxon>
        <taxon>Papilionoideae</taxon>
        <taxon>50 kb inversion clade</taxon>
        <taxon>NPAAA clade</taxon>
        <taxon>indigoferoid/millettioid clade</taxon>
        <taxon>Phaseoleae</taxon>
        <taxon>Mucuna</taxon>
    </lineage>
</organism>
<gene>
    <name evidence="1" type="ORF">CR513_07140</name>
</gene>
<feature type="non-terminal residue" evidence="1">
    <location>
        <position position="1"/>
    </location>
</feature>
<accession>A0A371I0X7</accession>
<proteinExistence type="predicted"/>
<dbReference type="AlphaFoldDB" id="A0A371I0X7"/>
<dbReference type="EMBL" id="QJKJ01001243">
    <property type="protein sequence ID" value="RDY08614.1"/>
    <property type="molecule type" value="Genomic_DNA"/>
</dbReference>
<comment type="caution">
    <text evidence="1">The sequence shown here is derived from an EMBL/GenBank/DDBJ whole genome shotgun (WGS) entry which is preliminary data.</text>
</comment>
<sequence length="72" mass="8248">MTHQIYKQKVSSILDEMNFLLSLMLFLMDKHTNSTFQVNGHQIKLFHEGPTPITSDMETISLMEPAPLNDTP</sequence>
<protein>
    <submittedName>
        <fullName evidence="1">Uncharacterized protein</fullName>
    </submittedName>
</protein>
<name>A0A371I0X7_MUCPR</name>
<evidence type="ECO:0000313" key="1">
    <source>
        <dbReference type="EMBL" id="RDY08614.1"/>
    </source>
</evidence>
<keyword evidence="2" id="KW-1185">Reference proteome</keyword>